<dbReference type="Pfam" id="PF13847">
    <property type="entry name" value="Methyltransf_31"/>
    <property type="match status" value="1"/>
</dbReference>
<dbReference type="GO" id="GO:0008168">
    <property type="term" value="F:methyltransferase activity"/>
    <property type="evidence" value="ECO:0007669"/>
    <property type="project" value="UniProtKB-KW"/>
</dbReference>
<dbReference type="InterPro" id="IPR029063">
    <property type="entry name" value="SAM-dependent_MTases_sf"/>
</dbReference>
<feature type="domain" description="Methyltransferase" evidence="1">
    <location>
        <begin position="45"/>
        <end position="153"/>
    </location>
</feature>
<dbReference type="eggNOG" id="COG2226">
    <property type="taxonomic scope" value="Bacteria"/>
</dbReference>
<protein>
    <submittedName>
        <fullName evidence="2">Methyltransferase, putative</fullName>
    </submittedName>
</protein>
<evidence type="ECO:0000259" key="1">
    <source>
        <dbReference type="Pfam" id="PF13847"/>
    </source>
</evidence>
<dbReference type="KEGG" id="amr:AM1_2752"/>
<dbReference type="CDD" id="cd02440">
    <property type="entry name" value="AdoMet_MTases"/>
    <property type="match status" value="1"/>
</dbReference>
<dbReference type="InterPro" id="IPR004033">
    <property type="entry name" value="UbiE/COQ5_MeTrFase"/>
</dbReference>
<dbReference type="RefSeq" id="WP_012163199.1">
    <property type="nucleotide sequence ID" value="NC_009925.1"/>
</dbReference>
<dbReference type="SUPFAM" id="SSF53335">
    <property type="entry name" value="S-adenosyl-L-methionine-dependent methyltransferases"/>
    <property type="match status" value="1"/>
</dbReference>
<reference evidence="2 3" key="1">
    <citation type="journal article" date="2008" name="Proc. Natl. Acad. Sci. U.S.A.">
        <title>Niche adaptation and genome expansion in the chlorophyll d-producing cyanobacterium Acaryochloris marina.</title>
        <authorList>
            <person name="Swingley W.D."/>
            <person name="Chen M."/>
            <person name="Cheung P.C."/>
            <person name="Conrad A.L."/>
            <person name="Dejesa L.C."/>
            <person name="Hao J."/>
            <person name="Honchak B.M."/>
            <person name="Karbach L.E."/>
            <person name="Kurdoglu A."/>
            <person name="Lahiri S."/>
            <person name="Mastrian S.D."/>
            <person name="Miyashita H."/>
            <person name="Page L."/>
            <person name="Ramakrishna P."/>
            <person name="Satoh S."/>
            <person name="Sattley W.M."/>
            <person name="Shimada Y."/>
            <person name="Taylor H.L."/>
            <person name="Tomo T."/>
            <person name="Tsuchiya T."/>
            <person name="Wang Z.T."/>
            <person name="Raymond J."/>
            <person name="Mimuro M."/>
            <person name="Blankenship R.E."/>
            <person name="Touchman J.W."/>
        </authorList>
    </citation>
    <scope>NUCLEOTIDE SEQUENCE [LARGE SCALE GENOMIC DNA]</scope>
    <source>
        <strain evidence="3">MBIC 11017</strain>
    </source>
</reference>
<sequence length="284" mass="31610">MKPLALDKFKQGVADFYDRRSRSYDQGQWHPQICDRLLEYARIGAGQTVLDIGTGTGYLAIASAQRVGDQGHVTGVDISPGMLQQAQRKIQRLGLSNVVVQRADAEALDYPSHHFDVILCAHTFPWMTDKAATLRLWYQLLKPRGRIAVHTPADTAYIGAVVLRRVLAEYGLELEPSNRLGSIEQCRQLFEKAGFEAVEIYTEQHGSYTTLDQAKAIWESVVVNPSITAPKVVGDGRSRFSATELGKIKAELYAELEALQTEQGLWNDLTTVYILADKPEPYCG</sequence>
<dbReference type="Gene3D" id="3.40.50.150">
    <property type="entry name" value="Vaccinia Virus protein VP39"/>
    <property type="match status" value="1"/>
</dbReference>
<dbReference type="InterPro" id="IPR025714">
    <property type="entry name" value="Methyltranfer_dom"/>
</dbReference>
<accession>B0C971</accession>
<dbReference type="OrthoDB" id="528779at2"/>
<dbReference type="EMBL" id="CP000828">
    <property type="protein sequence ID" value="ABW27752.1"/>
    <property type="molecule type" value="Genomic_DNA"/>
</dbReference>
<organism evidence="2 3">
    <name type="scientific">Acaryochloris marina (strain MBIC 11017)</name>
    <dbReference type="NCBI Taxonomy" id="329726"/>
    <lineage>
        <taxon>Bacteria</taxon>
        <taxon>Bacillati</taxon>
        <taxon>Cyanobacteriota</taxon>
        <taxon>Cyanophyceae</taxon>
        <taxon>Acaryochloridales</taxon>
        <taxon>Acaryochloridaceae</taxon>
        <taxon>Acaryochloris</taxon>
    </lineage>
</organism>
<gene>
    <name evidence="2" type="ordered locus">AM1_2752</name>
</gene>
<keyword evidence="2" id="KW-0489">Methyltransferase</keyword>
<dbReference type="GO" id="GO:0032259">
    <property type="term" value="P:methylation"/>
    <property type="evidence" value="ECO:0007669"/>
    <property type="project" value="UniProtKB-KW"/>
</dbReference>
<evidence type="ECO:0000313" key="3">
    <source>
        <dbReference type="Proteomes" id="UP000000268"/>
    </source>
</evidence>
<keyword evidence="2" id="KW-0808">Transferase</keyword>
<dbReference type="HOGENOM" id="CLU_037990_2_6_3"/>
<dbReference type="STRING" id="329726.AM1_2752"/>
<dbReference type="AlphaFoldDB" id="B0C971"/>
<proteinExistence type="predicted"/>
<dbReference type="Proteomes" id="UP000000268">
    <property type="component" value="Chromosome"/>
</dbReference>
<evidence type="ECO:0000313" key="2">
    <source>
        <dbReference type="EMBL" id="ABW27752.1"/>
    </source>
</evidence>
<dbReference type="PANTHER" id="PTHR43861:SF1">
    <property type="entry name" value="TRANS-ACONITATE 2-METHYLTRANSFERASE"/>
    <property type="match status" value="1"/>
</dbReference>
<dbReference type="PROSITE" id="PS51608">
    <property type="entry name" value="SAM_MT_UBIE"/>
    <property type="match status" value="1"/>
</dbReference>
<name>B0C971_ACAM1</name>
<dbReference type="PANTHER" id="PTHR43861">
    <property type="entry name" value="TRANS-ACONITATE 2-METHYLTRANSFERASE-RELATED"/>
    <property type="match status" value="1"/>
</dbReference>
<keyword evidence="3" id="KW-1185">Reference proteome</keyword>